<dbReference type="KEGG" id="chya:V22_38860"/>
<reference evidence="1 2" key="1">
    <citation type="submission" date="2019-02" db="EMBL/GenBank/DDBJ databases">
        <title>Deep-cultivation of Planctomycetes and their phenomic and genomic characterization uncovers novel biology.</title>
        <authorList>
            <person name="Wiegand S."/>
            <person name="Jogler M."/>
            <person name="Boedeker C."/>
            <person name="Pinto D."/>
            <person name="Vollmers J."/>
            <person name="Rivas-Marin E."/>
            <person name="Kohn T."/>
            <person name="Peeters S.H."/>
            <person name="Heuer A."/>
            <person name="Rast P."/>
            <person name="Oberbeckmann S."/>
            <person name="Bunk B."/>
            <person name="Jeske O."/>
            <person name="Meyerdierks A."/>
            <person name="Storesund J.E."/>
            <person name="Kallscheuer N."/>
            <person name="Luecker S."/>
            <person name="Lage O.M."/>
            <person name="Pohl T."/>
            <person name="Merkel B.J."/>
            <person name="Hornburger P."/>
            <person name="Mueller R.-W."/>
            <person name="Bruemmer F."/>
            <person name="Labrenz M."/>
            <person name="Spormann A.M."/>
            <person name="Op den Camp H."/>
            <person name="Overmann J."/>
            <person name="Amann R."/>
            <person name="Jetten M.S.M."/>
            <person name="Mascher T."/>
            <person name="Medema M.H."/>
            <person name="Devos D.P."/>
            <person name="Kaster A.-K."/>
            <person name="Ovreas L."/>
            <person name="Rohde M."/>
            <person name="Galperin M.Y."/>
            <person name="Jogler C."/>
        </authorList>
    </citation>
    <scope>NUCLEOTIDE SEQUENCE [LARGE SCALE GENOMIC DNA]</scope>
    <source>
        <strain evidence="1 2">V22</strain>
    </source>
</reference>
<protein>
    <submittedName>
        <fullName evidence="1">Uncharacterized protein</fullName>
    </submittedName>
</protein>
<accession>A0A517TE18</accession>
<evidence type="ECO:0000313" key="2">
    <source>
        <dbReference type="Proteomes" id="UP000319976"/>
    </source>
</evidence>
<proteinExistence type="predicted"/>
<sequence>MAEQAMLNRSDEIIVTVPIRQSIYKLLFYRISDVTLQCDSLHFAT</sequence>
<keyword evidence="2" id="KW-1185">Reference proteome</keyword>
<gene>
    <name evidence="1" type="ORF">V22_38860</name>
</gene>
<dbReference type="Proteomes" id="UP000319976">
    <property type="component" value="Chromosome"/>
</dbReference>
<name>A0A517TE18_9PLAN</name>
<evidence type="ECO:0000313" key="1">
    <source>
        <dbReference type="EMBL" id="QDT66615.1"/>
    </source>
</evidence>
<dbReference type="EMBL" id="CP036316">
    <property type="protein sequence ID" value="QDT66615.1"/>
    <property type="molecule type" value="Genomic_DNA"/>
</dbReference>
<dbReference type="AlphaFoldDB" id="A0A517TE18"/>
<organism evidence="1 2">
    <name type="scientific">Calycomorphotria hydatis</name>
    <dbReference type="NCBI Taxonomy" id="2528027"/>
    <lineage>
        <taxon>Bacteria</taxon>
        <taxon>Pseudomonadati</taxon>
        <taxon>Planctomycetota</taxon>
        <taxon>Planctomycetia</taxon>
        <taxon>Planctomycetales</taxon>
        <taxon>Planctomycetaceae</taxon>
        <taxon>Calycomorphotria</taxon>
    </lineage>
</organism>